<keyword evidence="3" id="KW-0812">Transmembrane</keyword>
<gene>
    <name evidence="5" type="ORF">XENOCAPTIV_017382</name>
</gene>
<dbReference type="InterPro" id="IPR006029">
    <property type="entry name" value="Neurotrans-gated_channel_TM"/>
</dbReference>
<evidence type="ECO:0000256" key="2">
    <source>
        <dbReference type="ARBA" id="ARBA00023214"/>
    </source>
</evidence>
<keyword evidence="1" id="KW-0407">Ion channel</keyword>
<comment type="caution">
    <text evidence="5">The sequence shown here is derived from an EMBL/GenBank/DDBJ whole genome shotgun (WGS) entry which is preliminary data.</text>
</comment>
<dbReference type="Gene3D" id="1.20.58.390">
    <property type="entry name" value="Neurotransmitter-gated ion-channel transmembrane domain"/>
    <property type="match status" value="1"/>
</dbReference>
<dbReference type="InterPro" id="IPR036719">
    <property type="entry name" value="Neuro-gated_channel_TM_sf"/>
</dbReference>
<name>A0ABV0RR10_9TELE</name>
<proteinExistence type="predicted"/>
<feature type="transmembrane region" description="Helical" evidence="3">
    <location>
        <begin position="15"/>
        <end position="39"/>
    </location>
</feature>
<keyword evidence="1" id="KW-0869">Chloride channel</keyword>
<protein>
    <recommendedName>
        <fullName evidence="4">Neurotransmitter-gated ion-channel transmembrane domain-containing protein</fullName>
    </recommendedName>
</protein>
<organism evidence="5 6">
    <name type="scientific">Xenoophorus captivus</name>
    <dbReference type="NCBI Taxonomy" id="1517983"/>
    <lineage>
        <taxon>Eukaryota</taxon>
        <taxon>Metazoa</taxon>
        <taxon>Chordata</taxon>
        <taxon>Craniata</taxon>
        <taxon>Vertebrata</taxon>
        <taxon>Euteleostomi</taxon>
        <taxon>Actinopterygii</taxon>
        <taxon>Neopterygii</taxon>
        <taxon>Teleostei</taxon>
        <taxon>Neoteleostei</taxon>
        <taxon>Acanthomorphata</taxon>
        <taxon>Ovalentaria</taxon>
        <taxon>Atherinomorphae</taxon>
        <taxon>Cyprinodontiformes</taxon>
        <taxon>Goodeidae</taxon>
        <taxon>Xenoophorus</taxon>
    </lineage>
</organism>
<evidence type="ECO:0000313" key="5">
    <source>
        <dbReference type="EMBL" id="MEQ2210662.1"/>
    </source>
</evidence>
<keyword evidence="6" id="KW-1185">Reference proteome</keyword>
<keyword evidence="1" id="KW-0813">Transport</keyword>
<evidence type="ECO:0000313" key="6">
    <source>
        <dbReference type="Proteomes" id="UP001434883"/>
    </source>
</evidence>
<keyword evidence="2" id="KW-0868">Chloride</keyword>
<sequence>HYPRLVFHFELKRSILYFILETYVPSSLLVVLSWVSFWISLSSVPARICIGIHLFGNTHRR</sequence>
<dbReference type="PRINTS" id="PR00253">
    <property type="entry name" value="GABAARECEPTR"/>
</dbReference>
<reference evidence="5 6" key="1">
    <citation type="submission" date="2021-06" db="EMBL/GenBank/DDBJ databases">
        <authorList>
            <person name="Palmer J.M."/>
        </authorList>
    </citation>
    <scope>NUCLEOTIDE SEQUENCE [LARGE SCALE GENOMIC DNA]</scope>
    <source>
        <strain evidence="5 6">XC_2019</strain>
        <tissue evidence="5">Muscle</tissue>
    </source>
</reference>
<feature type="domain" description="Neurotransmitter-gated ion-channel transmembrane" evidence="4">
    <location>
        <begin position="22"/>
        <end position="53"/>
    </location>
</feature>
<keyword evidence="1" id="KW-0406">Ion transport</keyword>
<evidence type="ECO:0000256" key="1">
    <source>
        <dbReference type="ARBA" id="ARBA00023173"/>
    </source>
</evidence>
<dbReference type="Pfam" id="PF02932">
    <property type="entry name" value="Neur_chan_memb"/>
    <property type="match status" value="1"/>
</dbReference>
<dbReference type="SUPFAM" id="SSF90112">
    <property type="entry name" value="Neurotransmitter-gated ion-channel transmembrane pore"/>
    <property type="match status" value="1"/>
</dbReference>
<dbReference type="Proteomes" id="UP001434883">
    <property type="component" value="Unassembled WGS sequence"/>
</dbReference>
<evidence type="ECO:0000259" key="4">
    <source>
        <dbReference type="Pfam" id="PF02932"/>
    </source>
</evidence>
<feature type="non-terminal residue" evidence="5">
    <location>
        <position position="1"/>
    </location>
</feature>
<evidence type="ECO:0000256" key="3">
    <source>
        <dbReference type="SAM" id="Phobius"/>
    </source>
</evidence>
<keyword evidence="3" id="KW-0472">Membrane</keyword>
<dbReference type="InterPro" id="IPR038050">
    <property type="entry name" value="Neuro_actylchol_rec"/>
</dbReference>
<dbReference type="EMBL" id="JAHRIN010054035">
    <property type="protein sequence ID" value="MEQ2210662.1"/>
    <property type="molecule type" value="Genomic_DNA"/>
</dbReference>
<dbReference type="InterPro" id="IPR006028">
    <property type="entry name" value="GABAA/Glycine_rcpt"/>
</dbReference>
<accession>A0ABV0RR10</accession>
<keyword evidence="3" id="KW-1133">Transmembrane helix</keyword>